<feature type="domain" description="SIS" evidence="2">
    <location>
        <begin position="133"/>
        <end position="270"/>
    </location>
</feature>
<dbReference type="InterPro" id="IPR047640">
    <property type="entry name" value="RpiR-like"/>
</dbReference>
<dbReference type="PROSITE" id="PS51071">
    <property type="entry name" value="HTH_RPIR"/>
    <property type="match status" value="1"/>
</dbReference>
<protein>
    <submittedName>
        <fullName evidence="3">MurR/RpiR family transcriptional regulator</fullName>
    </submittedName>
</protein>
<dbReference type="InterPro" id="IPR000281">
    <property type="entry name" value="HTH_RpiR"/>
</dbReference>
<dbReference type="Proteomes" id="UP001236014">
    <property type="component" value="Chromosome"/>
</dbReference>
<proteinExistence type="predicted"/>
<dbReference type="InterPro" id="IPR009057">
    <property type="entry name" value="Homeodomain-like_sf"/>
</dbReference>
<reference evidence="3 4" key="1">
    <citation type="submission" date="2023-06" db="EMBL/GenBank/DDBJ databases">
        <authorList>
            <person name="Oyuntsetseg B."/>
            <person name="Kim S.B."/>
        </authorList>
    </citation>
    <scope>NUCLEOTIDE SEQUENCE [LARGE SCALE GENOMIC DNA]</scope>
    <source>
        <strain evidence="3 4">2-15</strain>
    </source>
</reference>
<dbReference type="SUPFAM" id="SSF53697">
    <property type="entry name" value="SIS domain"/>
    <property type="match status" value="1"/>
</dbReference>
<dbReference type="InterPro" id="IPR046348">
    <property type="entry name" value="SIS_dom_sf"/>
</dbReference>
<sequence length="299" mass="32434">MTAHDDRTDSLSARVEERLAGLSPAEQRVAEYLRSHQQAILLSTAGDLGVLSGTSDATVVRAVKALGYSGLPELKRVVGRYVVGDTNPATRLRERIERTGDDTDALLDQVLTESLERLTETRRLLADPEFTAAVDLLDSAAEVLGYGLGPSELPMQYLVTRLHRLGRRAWSTSATGFRLADDLLRLKENDVVVLCVPDRLLHDVKTLAEHARSVGARVLLVTNSLRPTLGDQVDVVLAAVHSVSGLTHEGLGATLVVDCLMAGLARKDPAAVSDNIDLLTALRTALVPRDMRARWPGRE</sequence>
<dbReference type="PANTHER" id="PTHR30514:SF18">
    <property type="entry name" value="RPIR-FAMILY TRANSCRIPTIONAL REGULATOR"/>
    <property type="match status" value="1"/>
</dbReference>
<keyword evidence="4" id="KW-1185">Reference proteome</keyword>
<dbReference type="PROSITE" id="PS51464">
    <property type="entry name" value="SIS"/>
    <property type="match status" value="1"/>
</dbReference>
<dbReference type="GO" id="GO:1901135">
    <property type="term" value="P:carbohydrate derivative metabolic process"/>
    <property type="evidence" value="ECO:0007669"/>
    <property type="project" value="InterPro"/>
</dbReference>
<dbReference type="PANTHER" id="PTHR30514">
    <property type="entry name" value="GLUCOKINASE"/>
    <property type="match status" value="1"/>
</dbReference>
<organism evidence="3 4">
    <name type="scientific">Amycolatopsis carbonis</name>
    <dbReference type="NCBI Taxonomy" id="715471"/>
    <lineage>
        <taxon>Bacteria</taxon>
        <taxon>Bacillati</taxon>
        <taxon>Actinomycetota</taxon>
        <taxon>Actinomycetes</taxon>
        <taxon>Pseudonocardiales</taxon>
        <taxon>Pseudonocardiaceae</taxon>
        <taxon>Amycolatopsis</taxon>
    </lineage>
</organism>
<dbReference type="AlphaFoldDB" id="A0A9Y2MT82"/>
<name>A0A9Y2MT82_9PSEU</name>
<evidence type="ECO:0000259" key="2">
    <source>
        <dbReference type="PROSITE" id="PS51464"/>
    </source>
</evidence>
<dbReference type="EMBL" id="CP127294">
    <property type="protein sequence ID" value="WIX77486.1"/>
    <property type="molecule type" value="Genomic_DNA"/>
</dbReference>
<dbReference type="InterPro" id="IPR036388">
    <property type="entry name" value="WH-like_DNA-bd_sf"/>
</dbReference>
<gene>
    <name evidence="3" type="ORF">QRX50_39770</name>
</gene>
<dbReference type="KEGG" id="acab:QRX50_39770"/>
<dbReference type="SUPFAM" id="SSF46689">
    <property type="entry name" value="Homeodomain-like"/>
    <property type="match status" value="1"/>
</dbReference>
<accession>A0A9Y2MT82</accession>
<dbReference type="GO" id="GO:0003700">
    <property type="term" value="F:DNA-binding transcription factor activity"/>
    <property type="evidence" value="ECO:0007669"/>
    <property type="project" value="InterPro"/>
</dbReference>
<evidence type="ECO:0000313" key="4">
    <source>
        <dbReference type="Proteomes" id="UP001236014"/>
    </source>
</evidence>
<evidence type="ECO:0000313" key="3">
    <source>
        <dbReference type="EMBL" id="WIX77486.1"/>
    </source>
</evidence>
<dbReference type="Gene3D" id="3.40.50.10490">
    <property type="entry name" value="Glucose-6-phosphate isomerase like protein, domain 1"/>
    <property type="match status" value="1"/>
</dbReference>
<dbReference type="Pfam" id="PF01418">
    <property type="entry name" value="HTH_6"/>
    <property type="match status" value="1"/>
</dbReference>
<dbReference type="InterPro" id="IPR001347">
    <property type="entry name" value="SIS_dom"/>
</dbReference>
<evidence type="ECO:0000259" key="1">
    <source>
        <dbReference type="PROSITE" id="PS51071"/>
    </source>
</evidence>
<feature type="domain" description="HTH rpiR-type" evidence="1">
    <location>
        <begin position="9"/>
        <end position="85"/>
    </location>
</feature>
<dbReference type="GO" id="GO:0097367">
    <property type="term" value="F:carbohydrate derivative binding"/>
    <property type="evidence" value="ECO:0007669"/>
    <property type="project" value="InterPro"/>
</dbReference>
<dbReference type="RefSeq" id="WP_285968227.1">
    <property type="nucleotide sequence ID" value="NZ_CP127294.1"/>
</dbReference>
<dbReference type="Gene3D" id="1.10.10.10">
    <property type="entry name" value="Winged helix-like DNA-binding domain superfamily/Winged helix DNA-binding domain"/>
    <property type="match status" value="1"/>
</dbReference>
<dbReference type="GO" id="GO:0003677">
    <property type="term" value="F:DNA binding"/>
    <property type="evidence" value="ECO:0007669"/>
    <property type="project" value="InterPro"/>
</dbReference>